<accession>A0ACC0A4X7</accession>
<name>A0ACC0A4X7_CATRO</name>
<proteinExistence type="predicted"/>
<comment type="caution">
    <text evidence="1">The sequence shown here is derived from an EMBL/GenBank/DDBJ whole genome shotgun (WGS) entry which is preliminary data.</text>
</comment>
<reference evidence="2" key="1">
    <citation type="journal article" date="2023" name="Nat. Plants">
        <title>Single-cell RNA sequencing provides a high-resolution roadmap for understanding the multicellular compartmentation of specialized metabolism.</title>
        <authorList>
            <person name="Sun S."/>
            <person name="Shen X."/>
            <person name="Li Y."/>
            <person name="Li Y."/>
            <person name="Wang S."/>
            <person name="Li R."/>
            <person name="Zhang H."/>
            <person name="Shen G."/>
            <person name="Guo B."/>
            <person name="Wei J."/>
            <person name="Xu J."/>
            <person name="St-Pierre B."/>
            <person name="Chen S."/>
            <person name="Sun C."/>
        </authorList>
    </citation>
    <scope>NUCLEOTIDE SEQUENCE [LARGE SCALE GENOMIC DNA]</scope>
</reference>
<protein>
    <submittedName>
        <fullName evidence="1">Uncharacterized protein</fullName>
    </submittedName>
</protein>
<keyword evidence="2" id="KW-1185">Reference proteome</keyword>
<evidence type="ECO:0000313" key="2">
    <source>
        <dbReference type="Proteomes" id="UP001060085"/>
    </source>
</evidence>
<dbReference type="Proteomes" id="UP001060085">
    <property type="component" value="Linkage Group LG07"/>
</dbReference>
<evidence type="ECO:0000313" key="1">
    <source>
        <dbReference type="EMBL" id="KAI5655522.1"/>
    </source>
</evidence>
<gene>
    <name evidence="1" type="ORF">M9H77_32709</name>
</gene>
<dbReference type="EMBL" id="CM044707">
    <property type="protein sequence ID" value="KAI5655522.1"/>
    <property type="molecule type" value="Genomic_DNA"/>
</dbReference>
<sequence>MGEEQTTKVDSQTFAAKEKSSEKSFVIISEKKPLLQSEKDGNHDDSKDRDAEFARLELEKRLALIKAWEESEKTKADNKAYKKLSAVGAWENTKRASVEAELKQIEEDFERKKAAYAEKMKNKIAEIHKEAQEKRAIVEAKRGEHILKIEETSANFRATGNIPKKLFACFN</sequence>
<organism evidence="1 2">
    <name type="scientific">Catharanthus roseus</name>
    <name type="common">Madagascar periwinkle</name>
    <name type="synonym">Vinca rosea</name>
    <dbReference type="NCBI Taxonomy" id="4058"/>
    <lineage>
        <taxon>Eukaryota</taxon>
        <taxon>Viridiplantae</taxon>
        <taxon>Streptophyta</taxon>
        <taxon>Embryophyta</taxon>
        <taxon>Tracheophyta</taxon>
        <taxon>Spermatophyta</taxon>
        <taxon>Magnoliopsida</taxon>
        <taxon>eudicotyledons</taxon>
        <taxon>Gunneridae</taxon>
        <taxon>Pentapetalae</taxon>
        <taxon>asterids</taxon>
        <taxon>lamiids</taxon>
        <taxon>Gentianales</taxon>
        <taxon>Apocynaceae</taxon>
        <taxon>Rauvolfioideae</taxon>
        <taxon>Vinceae</taxon>
        <taxon>Catharanthinae</taxon>
        <taxon>Catharanthus</taxon>
    </lineage>
</organism>